<dbReference type="EMBL" id="CP046452">
    <property type="protein sequence ID" value="QGU01149.1"/>
    <property type="molecule type" value="Genomic_DNA"/>
</dbReference>
<evidence type="ECO:0000313" key="3">
    <source>
        <dbReference type="Proteomes" id="UP000427071"/>
    </source>
</evidence>
<dbReference type="InterPro" id="IPR009057">
    <property type="entry name" value="Homeodomain-like_sf"/>
</dbReference>
<proteinExistence type="predicted"/>
<accession>A0A6B8VDK9</accession>
<dbReference type="Gene3D" id="1.10.357.10">
    <property type="entry name" value="Tetracycline Repressor, domain 2"/>
    <property type="match status" value="1"/>
</dbReference>
<organism evidence="2 3">
    <name type="scientific">Corynebacterium kalinowskii</name>
    <dbReference type="NCBI Taxonomy" id="2675216"/>
    <lineage>
        <taxon>Bacteria</taxon>
        <taxon>Bacillati</taxon>
        <taxon>Actinomycetota</taxon>
        <taxon>Actinomycetes</taxon>
        <taxon>Mycobacteriales</taxon>
        <taxon>Corynebacteriaceae</taxon>
        <taxon>Corynebacterium</taxon>
    </lineage>
</organism>
<keyword evidence="3" id="KW-1185">Reference proteome</keyword>
<dbReference type="RefSeq" id="WP_156191578.1">
    <property type="nucleotide sequence ID" value="NZ_CP046452.1"/>
</dbReference>
<dbReference type="AlphaFoldDB" id="A0A6B8VDK9"/>
<protein>
    <recommendedName>
        <fullName evidence="1">HTH-type transcriptional repressor KstR2 C-terminal domain-containing protein</fullName>
    </recommendedName>
</protein>
<dbReference type="SUPFAM" id="SSF46689">
    <property type="entry name" value="Homeodomain-like"/>
    <property type="match status" value="1"/>
</dbReference>
<dbReference type="KEGG" id="ckw:CKALI_01245"/>
<dbReference type="InterPro" id="IPR036271">
    <property type="entry name" value="Tet_transcr_reg_TetR-rel_C_sf"/>
</dbReference>
<name>A0A6B8VDK9_9CORY</name>
<reference evidence="3" key="1">
    <citation type="submission" date="2019-11" db="EMBL/GenBank/DDBJ databases">
        <title>Complete genome sequence of Corynebacterium kalinowskii 1959, a novel Corynebacterium species isolated from soil of a small paddock in Vilsendorf, Germany.</title>
        <authorList>
            <person name="Schaffert L."/>
            <person name="Ruwe M."/>
            <person name="Milse J."/>
            <person name="Hanuschka K."/>
            <person name="Ortseifen V."/>
            <person name="Droste J."/>
            <person name="Brandt D."/>
            <person name="Schlueter L."/>
            <person name="Kutter Y."/>
            <person name="Vinke S."/>
            <person name="Viehoefer P."/>
            <person name="Jacob L."/>
            <person name="Luebke N.-C."/>
            <person name="Schulte-Berndt E."/>
            <person name="Hain C."/>
            <person name="Linder M."/>
            <person name="Schmidt P."/>
            <person name="Wollenschlaeger L."/>
            <person name="Luttermann T."/>
            <person name="Thieme E."/>
            <person name="Hassa J."/>
            <person name="Haak M."/>
            <person name="Wittchen M."/>
            <person name="Mentz A."/>
            <person name="Persicke M."/>
            <person name="Busche T."/>
            <person name="Ruckert C."/>
        </authorList>
    </citation>
    <scope>NUCLEOTIDE SEQUENCE [LARGE SCALE GENOMIC DNA]</scope>
    <source>
        <strain evidence="3">1959</strain>
    </source>
</reference>
<evidence type="ECO:0000259" key="1">
    <source>
        <dbReference type="Pfam" id="PF17932"/>
    </source>
</evidence>
<feature type="domain" description="HTH-type transcriptional repressor KstR2 C-terminal" evidence="1">
    <location>
        <begin position="78"/>
        <end position="157"/>
    </location>
</feature>
<dbReference type="Pfam" id="PF17932">
    <property type="entry name" value="TetR_C_24"/>
    <property type="match status" value="1"/>
</dbReference>
<dbReference type="Proteomes" id="UP000427071">
    <property type="component" value="Chromosome"/>
</dbReference>
<gene>
    <name evidence="2" type="ORF">CKALI_01245</name>
</gene>
<dbReference type="InterPro" id="IPR041490">
    <property type="entry name" value="KstR2_TetR_C"/>
</dbReference>
<sequence length="186" mass="20636">MLTARQRELFDALYTDFLSQGFHDFTVDGAVATYHCSKSTIYALGSSRNAIIRRILVTFFKEVTRQVDSQLTGLRSHRAILEAYFTAMTSALEHASPAFMRDMATEPVAREVYEFNTTAATKKIAAIIEEGVASGEFVVESPEFLTRIIQGAMTDIQQGTYAATLPFSDAYRQLGHIVLYGVSASR</sequence>
<dbReference type="SUPFAM" id="SSF48498">
    <property type="entry name" value="Tetracyclin repressor-like, C-terminal domain"/>
    <property type="match status" value="1"/>
</dbReference>
<evidence type="ECO:0000313" key="2">
    <source>
        <dbReference type="EMBL" id="QGU01149.1"/>
    </source>
</evidence>